<evidence type="ECO:0000259" key="2">
    <source>
        <dbReference type="SMART" id="SM00062"/>
    </source>
</evidence>
<evidence type="ECO:0000313" key="3">
    <source>
        <dbReference type="EMBL" id="CTQ77080.1"/>
    </source>
</evidence>
<evidence type="ECO:0000256" key="1">
    <source>
        <dbReference type="ARBA" id="ARBA00022729"/>
    </source>
</evidence>
<evidence type="ECO:0000313" key="4">
    <source>
        <dbReference type="Proteomes" id="UP000053235"/>
    </source>
</evidence>
<feature type="domain" description="Solute-binding protein family 3/N-terminal" evidence="2">
    <location>
        <begin position="30"/>
        <end position="248"/>
    </location>
</feature>
<dbReference type="Pfam" id="PF00497">
    <property type="entry name" value="SBP_bac_3"/>
    <property type="match status" value="1"/>
</dbReference>
<dbReference type="Gene3D" id="3.40.190.10">
    <property type="entry name" value="Periplasmic binding protein-like II"/>
    <property type="match status" value="2"/>
</dbReference>
<keyword evidence="1" id="KW-0732">Signal</keyword>
<dbReference type="RefSeq" id="WP_055673957.1">
    <property type="nucleotide sequence ID" value="NZ_CXWD01000031.1"/>
</dbReference>
<dbReference type="AlphaFoldDB" id="A0A0M7AS50"/>
<sequence>MAIRSWFWVALLVVGILPIGLPTLGHPAGSVIILATDYPPFDIAEPEDDRLGFDHEVAVEAFKRKGITAEVVYVPWSRAVSETEAGNYPGLLTCAHTVERAEHFLFSAPISQEAYGVFYRTGHPVENIRSIADLAGQRVASVLEYAPNAEMERQGAELVNIATDTAGFKMLELGRVEFFHTGQAAGQYLKRKLGYRNEFGFRSFVVWDYFLCFSRKHADSEELRQVFNKGLAELRADGTYDSIHARYR</sequence>
<dbReference type="STRING" id="388408.LAX5112_04795"/>
<protein>
    <submittedName>
        <fullName evidence="3">L-cystine-binding protein TcyA</fullName>
    </submittedName>
</protein>
<dbReference type="PANTHER" id="PTHR35936">
    <property type="entry name" value="MEMBRANE-BOUND LYTIC MUREIN TRANSGLYCOSYLASE F"/>
    <property type="match status" value="1"/>
</dbReference>
<gene>
    <name evidence="3" type="primary">tcyA_4</name>
    <name evidence="3" type="ORF">LAX5112_04795</name>
</gene>
<name>A0A0M7AS50_9HYPH</name>
<dbReference type="SUPFAM" id="SSF53850">
    <property type="entry name" value="Periplasmic binding protein-like II"/>
    <property type="match status" value="1"/>
</dbReference>
<keyword evidence="4" id="KW-1185">Reference proteome</keyword>
<proteinExistence type="predicted"/>
<dbReference type="InterPro" id="IPR001638">
    <property type="entry name" value="Solute-binding_3/MltF_N"/>
</dbReference>
<accession>A0A0M7AS50</accession>
<dbReference type="SMART" id="SM00062">
    <property type="entry name" value="PBPb"/>
    <property type="match status" value="1"/>
</dbReference>
<dbReference type="PANTHER" id="PTHR35936:SF25">
    <property type="entry name" value="ABC TRANSPORTER SUBSTRATE-BINDING PROTEIN"/>
    <property type="match status" value="1"/>
</dbReference>
<dbReference type="EMBL" id="CXWD01000031">
    <property type="protein sequence ID" value="CTQ77080.1"/>
    <property type="molecule type" value="Genomic_DNA"/>
</dbReference>
<dbReference type="Proteomes" id="UP000053235">
    <property type="component" value="Unassembled WGS sequence"/>
</dbReference>
<reference evidence="4" key="1">
    <citation type="submission" date="2015-07" db="EMBL/GenBank/DDBJ databases">
        <authorList>
            <person name="Rodrigo-Torres Lidia"/>
            <person name="Arahal R.David."/>
        </authorList>
    </citation>
    <scope>NUCLEOTIDE SEQUENCE [LARGE SCALE GENOMIC DNA]</scope>
    <source>
        <strain evidence="4">CECT 5112</strain>
    </source>
</reference>
<organism evidence="3 4">
    <name type="scientific">Roseibium alexandrii</name>
    <dbReference type="NCBI Taxonomy" id="388408"/>
    <lineage>
        <taxon>Bacteria</taxon>
        <taxon>Pseudomonadati</taxon>
        <taxon>Pseudomonadota</taxon>
        <taxon>Alphaproteobacteria</taxon>
        <taxon>Hyphomicrobiales</taxon>
        <taxon>Stappiaceae</taxon>
        <taxon>Roseibium</taxon>
    </lineage>
</organism>